<dbReference type="Pfam" id="PF09234">
    <property type="entry name" value="DUF1963"/>
    <property type="match status" value="1"/>
</dbReference>
<sequence length="285" mass="31173">MADIFEAERARLMALHAGRVDPEHDRLVAELVVPALRLELGGEGRTRLGGPALLDPGTPWPYLGALPLNLVAVVDLAELPEVPGLEVPREGLLNFFDYNPDVPYERYRENEDEVPWNARTGHVVAASPARAVETAAPDEAVTFLPEPVAFTPIVNVPGPWDDVTAPLRALDPDLDWVFGAVTAWEDDYPSTGPTHQIGGYGRPVHNAPADDAIREWKGRDPESPEASTPAAGWRCLLQLSSDGRPTTPDGRRLWQWGDFGDVYYMITRAALAAGDYGRAVQICQQ</sequence>
<proteinExistence type="predicted"/>
<dbReference type="SUPFAM" id="SSF103032">
    <property type="entry name" value="Hypothetical protein YwqG"/>
    <property type="match status" value="1"/>
</dbReference>
<gene>
    <name evidence="1" type="ORF">K1Y72_11980</name>
</gene>
<keyword evidence="2" id="KW-1185">Reference proteome</keyword>
<dbReference type="InterPro" id="IPR015315">
    <property type="entry name" value="DUF1963"/>
</dbReference>
<accession>A0ABS7FRR1</accession>
<dbReference type="EMBL" id="JAIBOA010000006">
    <property type="protein sequence ID" value="MBW8483093.1"/>
    <property type="molecule type" value="Genomic_DNA"/>
</dbReference>
<evidence type="ECO:0000313" key="2">
    <source>
        <dbReference type="Proteomes" id="UP000774570"/>
    </source>
</evidence>
<name>A0ABS7FRR1_9ACTN</name>
<reference evidence="1 2" key="1">
    <citation type="submission" date="2021-07" db="EMBL/GenBank/DDBJ databases">
        <title>Actinomadura sp. PM05-2 isolated from lichen.</title>
        <authorList>
            <person name="Somphong A."/>
            <person name="Phongsopitanun W."/>
            <person name="Tanasupawat S."/>
            <person name="Peongsungnone V."/>
        </authorList>
    </citation>
    <scope>NUCLEOTIDE SEQUENCE [LARGE SCALE GENOMIC DNA]</scope>
    <source>
        <strain evidence="1 2">PM05-2</strain>
    </source>
</reference>
<protein>
    <submittedName>
        <fullName evidence="1">DUF1963 domain-containing protein</fullName>
    </submittedName>
</protein>
<dbReference type="InterPro" id="IPR035948">
    <property type="entry name" value="YwqG-like_sf"/>
</dbReference>
<dbReference type="Proteomes" id="UP000774570">
    <property type="component" value="Unassembled WGS sequence"/>
</dbReference>
<evidence type="ECO:0000313" key="1">
    <source>
        <dbReference type="EMBL" id="MBW8483093.1"/>
    </source>
</evidence>
<dbReference type="RefSeq" id="WP_220166054.1">
    <property type="nucleotide sequence ID" value="NZ_JAIBOA010000006.1"/>
</dbReference>
<dbReference type="Gene3D" id="2.30.320.10">
    <property type="entry name" value="YwqG-like"/>
    <property type="match status" value="1"/>
</dbReference>
<comment type="caution">
    <text evidence="1">The sequence shown here is derived from an EMBL/GenBank/DDBJ whole genome shotgun (WGS) entry which is preliminary data.</text>
</comment>
<organism evidence="1 2">
    <name type="scientific">Actinomadura parmotrematis</name>
    <dbReference type="NCBI Taxonomy" id="2864039"/>
    <lineage>
        <taxon>Bacteria</taxon>
        <taxon>Bacillati</taxon>
        <taxon>Actinomycetota</taxon>
        <taxon>Actinomycetes</taxon>
        <taxon>Streptosporangiales</taxon>
        <taxon>Thermomonosporaceae</taxon>
        <taxon>Actinomadura</taxon>
    </lineage>
</organism>